<proteinExistence type="predicted"/>
<reference evidence="1" key="1">
    <citation type="submission" date="2022-10" db="EMBL/GenBank/DDBJ databases">
        <title>Culturing micro-colonial fungi from biological soil crusts in the Mojave desert and describing Neophaeococcomyces mojavensis, and introducing the new genera and species Taxawa tesnikishii.</title>
        <authorList>
            <person name="Kurbessoian T."/>
            <person name="Stajich J.E."/>
        </authorList>
    </citation>
    <scope>NUCLEOTIDE SEQUENCE</scope>
    <source>
        <strain evidence="1">JES_115</strain>
    </source>
</reference>
<keyword evidence="2" id="KW-1185">Reference proteome</keyword>
<evidence type="ECO:0000313" key="2">
    <source>
        <dbReference type="Proteomes" id="UP001172680"/>
    </source>
</evidence>
<sequence>MTSSGNPYEFFIRSPGSGASGSSRKSLSLGLQSSSGETLKSIGTGSAKALLPGVFNAYFMHQVSMKVASVDDAPSFLQWLGMTRHYECTDPRDRVYGLLGLPTSDADPDNGHLFLDPDYDLSVDQVYRMAARTIIEKSNNLNLLSAVQHGYELNVLGLSWIPDWNRAHVMILAPTDPRPTFEASGHNPRQPAINVDGDALIVNGIEFDVVASSTTIFSSGDFALLRGNSETDPVLPRELGESSLESEQREPGDPQIMEHYQAEPGIDRLSDPVTRKFEETKDIWPEHLTEEGITALAWTMTAGKDWYGSLVHDSDSHLADFRAFQHALGSASTTAGSADPVRAERFLEAASNACSGRRIFRTRKGFLGLGPAALSQGDLVAVLLGGRVPFVLRKFEDYEKLVGECYVFGIMQGEIFRDADDCDVRKFELR</sequence>
<evidence type="ECO:0000313" key="1">
    <source>
        <dbReference type="EMBL" id="KAJ9647159.1"/>
    </source>
</evidence>
<organism evidence="1 2">
    <name type="scientific">Coniosporium tulheliwenetii</name>
    <dbReference type="NCBI Taxonomy" id="3383036"/>
    <lineage>
        <taxon>Eukaryota</taxon>
        <taxon>Fungi</taxon>
        <taxon>Dikarya</taxon>
        <taxon>Ascomycota</taxon>
        <taxon>Pezizomycotina</taxon>
        <taxon>Dothideomycetes</taxon>
        <taxon>Dothideomycetes incertae sedis</taxon>
        <taxon>Coniosporium</taxon>
    </lineage>
</organism>
<gene>
    <name evidence="1" type="ORF">H2199_002146</name>
</gene>
<dbReference type="Proteomes" id="UP001172680">
    <property type="component" value="Unassembled WGS sequence"/>
</dbReference>
<dbReference type="EMBL" id="JAPDRP010000005">
    <property type="protein sequence ID" value="KAJ9647159.1"/>
    <property type="molecule type" value="Genomic_DNA"/>
</dbReference>
<accession>A0ACC2ZHZ6</accession>
<comment type="caution">
    <text evidence="1">The sequence shown here is derived from an EMBL/GenBank/DDBJ whole genome shotgun (WGS) entry which is preliminary data.</text>
</comment>
<protein>
    <submittedName>
        <fullName evidence="1">Uncharacterized protein</fullName>
    </submittedName>
</protein>
<name>A0ACC2ZHZ6_9PEZI</name>